<organism evidence="1">
    <name type="scientific">Anguilla anguilla</name>
    <name type="common">European freshwater eel</name>
    <name type="synonym">Muraena anguilla</name>
    <dbReference type="NCBI Taxonomy" id="7936"/>
    <lineage>
        <taxon>Eukaryota</taxon>
        <taxon>Metazoa</taxon>
        <taxon>Chordata</taxon>
        <taxon>Craniata</taxon>
        <taxon>Vertebrata</taxon>
        <taxon>Euteleostomi</taxon>
        <taxon>Actinopterygii</taxon>
        <taxon>Neopterygii</taxon>
        <taxon>Teleostei</taxon>
        <taxon>Anguilliformes</taxon>
        <taxon>Anguillidae</taxon>
        <taxon>Anguilla</taxon>
    </lineage>
</organism>
<reference evidence="1" key="2">
    <citation type="journal article" date="2015" name="Fish Shellfish Immunol.">
        <title>Early steps in the European eel (Anguilla anguilla)-Vibrio vulnificus interaction in the gills: Role of the RtxA13 toxin.</title>
        <authorList>
            <person name="Callol A."/>
            <person name="Pajuelo D."/>
            <person name="Ebbesson L."/>
            <person name="Teles M."/>
            <person name="MacKenzie S."/>
            <person name="Amaro C."/>
        </authorList>
    </citation>
    <scope>NUCLEOTIDE SEQUENCE</scope>
</reference>
<accession>A0A0E9QB20</accession>
<sequence length="43" mass="5113">MRACDYMRVHAFICVRTCMLACVSVSDWFDVWSEYFLKTTLTL</sequence>
<proteinExistence type="predicted"/>
<dbReference type="EMBL" id="GBXM01094496">
    <property type="protein sequence ID" value="JAH14081.1"/>
    <property type="molecule type" value="Transcribed_RNA"/>
</dbReference>
<protein>
    <submittedName>
        <fullName evidence="1">Uncharacterized protein</fullName>
    </submittedName>
</protein>
<dbReference type="AlphaFoldDB" id="A0A0E9QB20"/>
<reference evidence="1" key="1">
    <citation type="submission" date="2014-11" db="EMBL/GenBank/DDBJ databases">
        <authorList>
            <person name="Amaro Gonzalez C."/>
        </authorList>
    </citation>
    <scope>NUCLEOTIDE SEQUENCE</scope>
</reference>
<evidence type="ECO:0000313" key="1">
    <source>
        <dbReference type="EMBL" id="JAH14081.1"/>
    </source>
</evidence>
<name>A0A0E9QB20_ANGAN</name>